<dbReference type="EMBL" id="BSOT01000005">
    <property type="protein sequence ID" value="GLR71108.1"/>
    <property type="molecule type" value="Genomic_DNA"/>
</dbReference>
<protein>
    <submittedName>
        <fullName evidence="1">Uncharacterized protein</fullName>
    </submittedName>
</protein>
<evidence type="ECO:0000313" key="2">
    <source>
        <dbReference type="Proteomes" id="UP001156601"/>
    </source>
</evidence>
<sequence length="48" mass="5619">MKSKIFPILRQWVVVRKPNNVVKICNFANNYYGDQQCFVAKTDNIKDA</sequence>
<dbReference type="Proteomes" id="UP001156601">
    <property type="component" value="Unassembled WGS sequence"/>
</dbReference>
<evidence type="ECO:0000313" key="1">
    <source>
        <dbReference type="EMBL" id="GLR71108.1"/>
    </source>
</evidence>
<proteinExistence type="predicted"/>
<name>A0AA37T2J4_9ALTE</name>
<reference evidence="1" key="2">
    <citation type="submission" date="2023-01" db="EMBL/GenBank/DDBJ databases">
        <title>Draft genome sequence of Agaribacter marinus strain NBRC 110023.</title>
        <authorList>
            <person name="Sun Q."/>
            <person name="Mori K."/>
        </authorList>
    </citation>
    <scope>NUCLEOTIDE SEQUENCE</scope>
    <source>
        <strain evidence="1">NBRC 110023</strain>
    </source>
</reference>
<organism evidence="1 2">
    <name type="scientific">Agaribacter marinus</name>
    <dbReference type="NCBI Taxonomy" id="1431249"/>
    <lineage>
        <taxon>Bacteria</taxon>
        <taxon>Pseudomonadati</taxon>
        <taxon>Pseudomonadota</taxon>
        <taxon>Gammaproteobacteria</taxon>
        <taxon>Alteromonadales</taxon>
        <taxon>Alteromonadaceae</taxon>
        <taxon>Agaribacter</taxon>
    </lineage>
</organism>
<dbReference type="AlphaFoldDB" id="A0AA37T2J4"/>
<gene>
    <name evidence="1" type="ORF">GCM10007852_20160</name>
</gene>
<keyword evidence="2" id="KW-1185">Reference proteome</keyword>
<reference evidence="1" key="1">
    <citation type="journal article" date="2014" name="Int. J. Syst. Evol. Microbiol.">
        <title>Complete genome sequence of Corynebacterium casei LMG S-19264T (=DSM 44701T), isolated from a smear-ripened cheese.</title>
        <authorList>
            <consortium name="US DOE Joint Genome Institute (JGI-PGF)"/>
            <person name="Walter F."/>
            <person name="Albersmeier A."/>
            <person name="Kalinowski J."/>
            <person name="Ruckert C."/>
        </authorList>
    </citation>
    <scope>NUCLEOTIDE SEQUENCE</scope>
    <source>
        <strain evidence="1">NBRC 110023</strain>
    </source>
</reference>
<comment type="caution">
    <text evidence="1">The sequence shown here is derived from an EMBL/GenBank/DDBJ whole genome shotgun (WGS) entry which is preliminary data.</text>
</comment>
<accession>A0AA37T2J4</accession>
<dbReference type="RefSeq" id="WP_284217407.1">
    <property type="nucleotide sequence ID" value="NZ_BSOT01000005.1"/>
</dbReference>